<sequence length="97" mass="11229">MIGNMHPSTYVNIHMQRRGTPCHYFKHHVPSRFCFFLLASLPFSDPFFFRLAVLYCPNSVIRLPLQAFFVPLVFFLFPSCVSCEILTKSTPKLPFGL</sequence>
<evidence type="ECO:0000313" key="1">
    <source>
        <dbReference type="EMBL" id="KAI3790081.1"/>
    </source>
</evidence>
<proteinExistence type="predicted"/>
<dbReference type="Proteomes" id="UP001055811">
    <property type="component" value="Linkage Group LG01"/>
</dbReference>
<gene>
    <name evidence="1" type="ORF">L2E82_02894</name>
</gene>
<reference evidence="1 2" key="2">
    <citation type="journal article" date="2022" name="Mol. Ecol. Resour.">
        <title>The genomes of chicory, endive, great burdock and yacon provide insights into Asteraceae paleo-polyploidization history and plant inulin production.</title>
        <authorList>
            <person name="Fan W."/>
            <person name="Wang S."/>
            <person name="Wang H."/>
            <person name="Wang A."/>
            <person name="Jiang F."/>
            <person name="Liu H."/>
            <person name="Zhao H."/>
            <person name="Xu D."/>
            <person name="Zhang Y."/>
        </authorList>
    </citation>
    <scope>NUCLEOTIDE SEQUENCE [LARGE SCALE GENOMIC DNA]</scope>
    <source>
        <strain evidence="2">cv. Punajuju</strain>
        <tissue evidence="1">Leaves</tissue>
    </source>
</reference>
<comment type="caution">
    <text evidence="1">The sequence shown here is derived from an EMBL/GenBank/DDBJ whole genome shotgun (WGS) entry which is preliminary data.</text>
</comment>
<dbReference type="EMBL" id="CM042009">
    <property type="protein sequence ID" value="KAI3790081.1"/>
    <property type="molecule type" value="Genomic_DNA"/>
</dbReference>
<keyword evidence="2" id="KW-1185">Reference proteome</keyword>
<organism evidence="1 2">
    <name type="scientific">Cichorium intybus</name>
    <name type="common">Chicory</name>
    <dbReference type="NCBI Taxonomy" id="13427"/>
    <lineage>
        <taxon>Eukaryota</taxon>
        <taxon>Viridiplantae</taxon>
        <taxon>Streptophyta</taxon>
        <taxon>Embryophyta</taxon>
        <taxon>Tracheophyta</taxon>
        <taxon>Spermatophyta</taxon>
        <taxon>Magnoliopsida</taxon>
        <taxon>eudicotyledons</taxon>
        <taxon>Gunneridae</taxon>
        <taxon>Pentapetalae</taxon>
        <taxon>asterids</taxon>
        <taxon>campanulids</taxon>
        <taxon>Asterales</taxon>
        <taxon>Asteraceae</taxon>
        <taxon>Cichorioideae</taxon>
        <taxon>Cichorieae</taxon>
        <taxon>Cichoriinae</taxon>
        <taxon>Cichorium</taxon>
    </lineage>
</organism>
<reference evidence="2" key="1">
    <citation type="journal article" date="2022" name="Mol. Ecol. Resour.">
        <title>The genomes of chicory, endive, great burdock and yacon provide insights into Asteraceae palaeo-polyploidization history and plant inulin production.</title>
        <authorList>
            <person name="Fan W."/>
            <person name="Wang S."/>
            <person name="Wang H."/>
            <person name="Wang A."/>
            <person name="Jiang F."/>
            <person name="Liu H."/>
            <person name="Zhao H."/>
            <person name="Xu D."/>
            <person name="Zhang Y."/>
        </authorList>
    </citation>
    <scope>NUCLEOTIDE SEQUENCE [LARGE SCALE GENOMIC DNA]</scope>
    <source>
        <strain evidence="2">cv. Punajuju</strain>
    </source>
</reference>
<name>A0ACB9H444_CICIN</name>
<protein>
    <submittedName>
        <fullName evidence="1">Uncharacterized protein</fullName>
    </submittedName>
</protein>
<accession>A0ACB9H444</accession>
<evidence type="ECO:0000313" key="2">
    <source>
        <dbReference type="Proteomes" id="UP001055811"/>
    </source>
</evidence>